<dbReference type="GO" id="GO:0003723">
    <property type="term" value="F:RNA binding"/>
    <property type="evidence" value="ECO:0007669"/>
    <property type="project" value="InterPro"/>
</dbReference>
<evidence type="ECO:0000313" key="6">
    <source>
        <dbReference type="Proteomes" id="UP000775547"/>
    </source>
</evidence>
<evidence type="ECO:0000256" key="3">
    <source>
        <dbReference type="SAM" id="MobiDB-lite"/>
    </source>
</evidence>
<dbReference type="InterPro" id="IPR001568">
    <property type="entry name" value="RNase_T2-like"/>
</dbReference>
<evidence type="ECO:0000313" key="5">
    <source>
        <dbReference type="EMBL" id="KAG5647739.1"/>
    </source>
</evidence>
<protein>
    <recommendedName>
        <fullName evidence="4">RNase T2-like C-terminal domain-containing protein</fullName>
    </recommendedName>
</protein>
<feature type="compositionally biased region" description="Low complexity" evidence="3">
    <location>
        <begin position="100"/>
        <end position="115"/>
    </location>
</feature>
<feature type="domain" description="RNase T2-like C-terminal" evidence="4">
    <location>
        <begin position="118"/>
        <end position="193"/>
    </location>
</feature>
<dbReference type="EMBL" id="JABCKV010000007">
    <property type="protein sequence ID" value="KAG5647739.1"/>
    <property type="molecule type" value="Genomic_DNA"/>
</dbReference>
<accession>A0A9P7GC14</accession>
<reference evidence="5" key="1">
    <citation type="submission" date="2020-07" db="EMBL/GenBank/DDBJ databases">
        <authorList>
            <person name="Nieuwenhuis M."/>
            <person name="Van De Peppel L.J.J."/>
        </authorList>
    </citation>
    <scope>NUCLEOTIDE SEQUENCE</scope>
    <source>
        <strain evidence="5">AP01</strain>
        <tissue evidence="5">Mycelium</tissue>
    </source>
</reference>
<dbReference type="OrthoDB" id="435754at2759"/>
<dbReference type="Gene3D" id="3.90.730.10">
    <property type="entry name" value="Ribonuclease T2-like"/>
    <property type="match status" value="1"/>
</dbReference>
<evidence type="ECO:0000256" key="2">
    <source>
        <dbReference type="RuleBase" id="RU004328"/>
    </source>
</evidence>
<comment type="caution">
    <text evidence="5">The sequence shown here is derived from an EMBL/GenBank/DDBJ whole genome shotgun (WGS) entry which is preliminary data.</text>
</comment>
<dbReference type="Pfam" id="PF00445">
    <property type="entry name" value="Ribonuclease_T2"/>
    <property type="match status" value="1"/>
</dbReference>
<gene>
    <name evidence="5" type="ORF">DXG03_008462</name>
</gene>
<feature type="region of interest" description="Disordered" evidence="3">
    <location>
        <begin position="96"/>
        <end position="115"/>
    </location>
</feature>
<dbReference type="Pfam" id="PF25488">
    <property type="entry name" value="RNaseT2L_C"/>
    <property type="match status" value="1"/>
</dbReference>
<reference evidence="5" key="2">
    <citation type="submission" date="2021-10" db="EMBL/GenBank/DDBJ databases">
        <title>Phylogenomics reveals ancestral predisposition of the termite-cultivated fungus Termitomyces towards a domesticated lifestyle.</title>
        <authorList>
            <person name="Auxier B."/>
            <person name="Grum-Grzhimaylo A."/>
            <person name="Cardenas M.E."/>
            <person name="Lodge J.D."/>
            <person name="Laessoe T."/>
            <person name="Pedersen O."/>
            <person name="Smith M.E."/>
            <person name="Kuyper T.W."/>
            <person name="Franco-Molano E.A."/>
            <person name="Baroni T.J."/>
            <person name="Aanen D.K."/>
        </authorList>
    </citation>
    <scope>NUCLEOTIDE SEQUENCE</scope>
    <source>
        <strain evidence="5">AP01</strain>
        <tissue evidence="5">Mycelium</tissue>
    </source>
</reference>
<organism evidence="5 6">
    <name type="scientific">Asterophora parasitica</name>
    <dbReference type="NCBI Taxonomy" id="117018"/>
    <lineage>
        <taxon>Eukaryota</taxon>
        <taxon>Fungi</taxon>
        <taxon>Dikarya</taxon>
        <taxon>Basidiomycota</taxon>
        <taxon>Agaricomycotina</taxon>
        <taxon>Agaricomycetes</taxon>
        <taxon>Agaricomycetidae</taxon>
        <taxon>Agaricales</taxon>
        <taxon>Tricholomatineae</taxon>
        <taxon>Lyophyllaceae</taxon>
        <taxon>Asterophora</taxon>
    </lineage>
</organism>
<dbReference type="AlphaFoldDB" id="A0A9P7GC14"/>
<evidence type="ECO:0000256" key="1">
    <source>
        <dbReference type="ARBA" id="ARBA00007469"/>
    </source>
</evidence>
<keyword evidence="6" id="KW-1185">Reference proteome</keyword>
<sequence>MFATRPHPRQSLPTYEWLASAGITPSTTQTYTLATLLAALKKASGGFKPALDCTSNSINAISWYYNLKGSAIDGVFVPIDAPQAGTCSSTAALKYPPKGSPTTTSTSATSTGTSAPGSFPTKATIKAVQSGSTAYVGGLLSAGTWSTQTLATYTLNGNASRFTMTSSKGNCGVSGGVFSCGSGVTLTPFAAVGPAVSSCTI</sequence>
<dbReference type="InterPro" id="IPR036430">
    <property type="entry name" value="RNase_T2-like_sf"/>
</dbReference>
<dbReference type="Proteomes" id="UP000775547">
    <property type="component" value="Unassembled WGS sequence"/>
</dbReference>
<name>A0A9P7GC14_9AGAR</name>
<dbReference type="GO" id="GO:0033897">
    <property type="term" value="F:ribonuclease T2 activity"/>
    <property type="evidence" value="ECO:0007669"/>
    <property type="project" value="InterPro"/>
</dbReference>
<dbReference type="SUPFAM" id="SSF55895">
    <property type="entry name" value="Ribonuclease Rh-like"/>
    <property type="match status" value="1"/>
</dbReference>
<evidence type="ECO:0000259" key="4">
    <source>
        <dbReference type="Pfam" id="PF25488"/>
    </source>
</evidence>
<proteinExistence type="inferred from homology"/>
<comment type="similarity">
    <text evidence="1 2">Belongs to the RNase T2 family.</text>
</comment>
<dbReference type="InterPro" id="IPR057328">
    <property type="entry name" value="RNaseT2L_C"/>
</dbReference>